<comment type="caution">
    <text evidence="7">The sequence shown here is derived from an EMBL/GenBank/DDBJ whole genome shotgun (WGS) entry which is preliminary data.</text>
</comment>
<dbReference type="PANTHER" id="PTHR24061">
    <property type="entry name" value="CALCIUM-SENSING RECEPTOR-RELATED"/>
    <property type="match status" value="1"/>
</dbReference>
<dbReference type="Proteomes" id="UP000288716">
    <property type="component" value="Unassembled WGS sequence"/>
</dbReference>
<comment type="subcellular location">
    <subcellularLocation>
        <location evidence="1">Membrane</location>
        <topology evidence="1">Multi-pass membrane protein</topology>
    </subcellularLocation>
</comment>
<dbReference type="InterPro" id="IPR028082">
    <property type="entry name" value="Peripla_BP_I"/>
</dbReference>
<dbReference type="InterPro" id="IPR000068">
    <property type="entry name" value="GPCR_3_Ca_sens_rcpt-rel"/>
</dbReference>
<evidence type="ECO:0000313" key="8">
    <source>
        <dbReference type="Proteomes" id="UP000288716"/>
    </source>
</evidence>
<dbReference type="PANTHER" id="PTHR24061:SF536">
    <property type="entry name" value="VOMERONASAL 2, RECEPTOR 19-RELATED"/>
    <property type="match status" value="1"/>
</dbReference>
<name>A0A443Q7D6_9ACAR</name>
<evidence type="ECO:0000256" key="5">
    <source>
        <dbReference type="ARBA" id="ARBA00023170"/>
    </source>
</evidence>
<keyword evidence="8" id="KW-1185">Reference proteome</keyword>
<keyword evidence="3" id="KW-1133">Transmembrane helix</keyword>
<dbReference type="GO" id="GO:0005886">
    <property type="term" value="C:plasma membrane"/>
    <property type="evidence" value="ECO:0007669"/>
    <property type="project" value="TreeGrafter"/>
</dbReference>
<dbReference type="EMBL" id="NCKV01066444">
    <property type="protein sequence ID" value="RWR98925.1"/>
    <property type="molecule type" value="Genomic_DNA"/>
</dbReference>
<evidence type="ECO:0000256" key="3">
    <source>
        <dbReference type="ARBA" id="ARBA00022989"/>
    </source>
</evidence>
<dbReference type="AlphaFoldDB" id="A0A443Q7D6"/>
<dbReference type="STRING" id="299467.A0A443Q7D6"/>
<dbReference type="OrthoDB" id="5984008at2759"/>
<organism evidence="7 8">
    <name type="scientific">Leptotrombidium deliense</name>
    <dbReference type="NCBI Taxonomy" id="299467"/>
    <lineage>
        <taxon>Eukaryota</taxon>
        <taxon>Metazoa</taxon>
        <taxon>Ecdysozoa</taxon>
        <taxon>Arthropoda</taxon>
        <taxon>Chelicerata</taxon>
        <taxon>Arachnida</taxon>
        <taxon>Acari</taxon>
        <taxon>Acariformes</taxon>
        <taxon>Trombidiformes</taxon>
        <taxon>Prostigmata</taxon>
        <taxon>Anystina</taxon>
        <taxon>Parasitengona</taxon>
        <taxon>Trombiculoidea</taxon>
        <taxon>Trombiculidae</taxon>
        <taxon>Leptotrombidium</taxon>
    </lineage>
</organism>
<proteinExistence type="predicted"/>
<keyword evidence="5 7" id="KW-0675">Receptor</keyword>
<evidence type="ECO:0000256" key="4">
    <source>
        <dbReference type="ARBA" id="ARBA00023136"/>
    </source>
</evidence>
<evidence type="ECO:0000256" key="1">
    <source>
        <dbReference type="ARBA" id="ARBA00004141"/>
    </source>
</evidence>
<dbReference type="SUPFAM" id="SSF53822">
    <property type="entry name" value="Periplasmic binding protein-like I"/>
    <property type="match status" value="1"/>
</dbReference>
<sequence length="92" mass="10145">MVFAIEKINKDLNMLFNLSLGFHLFNVDFIETKAVQSSMSLLSGKSPPVPNYDCRSGKRNKLVAVVGGLVPGITIQSSQVLSLYDIPQYKIV</sequence>
<evidence type="ECO:0000256" key="6">
    <source>
        <dbReference type="ARBA" id="ARBA00023180"/>
    </source>
</evidence>
<reference evidence="7 8" key="1">
    <citation type="journal article" date="2018" name="Gigascience">
        <title>Genomes of trombidid mites reveal novel predicted allergens and laterally-transferred genes associated with secondary metabolism.</title>
        <authorList>
            <person name="Dong X."/>
            <person name="Chaisiri K."/>
            <person name="Xia D."/>
            <person name="Armstrong S.D."/>
            <person name="Fang Y."/>
            <person name="Donnelly M.J."/>
            <person name="Kadowaki T."/>
            <person name="McGarry J.W."/>
            <person name="Darby A.C."/>
            <person name="Makepeace B.L."/>
        </authorList>
    </citation>
    <scope>NUCLEOTIDE SEQUENCE [LARGE SCALE GENOMIC DNA]</scope>
    <source>
        <strain evidence="7">UoL-UT</strain>
    </source>
</reference>
<evidence type="ECO:0000256" key="2">
    <source>
        <dbReference type="ARBA" id="ARBA00022692"/>
    </source>
</evidence>
<keyword evidence="2" id="KW-0812">Transmembrane</keyword>
<evidence type="ECO:0000313" key="7">
    <source>
        <dbReference type="EMBL" id="RWR98925.1"/>
    </source>
</evidence>
<dbReference type="PRINTS" id="PR00248">
    <property type="entry name" value="GPCRMGR"/>
</dbReference>
<keyword evidence="4" id="KW-0472">Membrane</keyword>
<dbReference type="GO" id="GO:0004930">
    <property type="term" value="F:G protein-coupled receptor activity"/>
    <property type="evidence" value="ECO:0007669"/>
    <property type="project" value="InterPro"/>
</dbReference>
<accession>A0A443Q7D6</accession>
<dbReference type="VEuPathDB" id="VectorBase:LDEU014657"/>
<keyword evidence="6" id="KW-0325">Glycoprotein</keyword>
<gene>
    <name evidence="7" type="ORF">B4U80_14845</name>
</gene>
<protein>
    <submittedName>
        <fullName evidence="7">Vomeronasal type-2 receptor 26-like protein</fullName>
    </submittedName>
</protein>
<dbReference type="InterPro" id="IPR000337">
    <property type="entry name" value="GPCR_3"/>
</dbReference>
<dbReference type="Gene3D" id="3.40.50.2300">
    <property type="match status" value="1"/>
</dbReference>